<feature type="compositionally biased region" description="Basic residues" evidence="1">
    <location>
        <begin position="30"/>
        <end position="41"/>
    </location>
</feature>
<evidence type="ECO:0000313" key="3">
    <source>
        <dbReference type="Proteomes" id="UP000233534"/>
    </source>
</evidence>
<proteinExistence type="predicted"/>
<accession>A0A2K9E1U6</accession>
<gene>
    <name evidence="2" type="ORF">HVS_09155</name>
</gene>
<keyword evidence="3" id="KW-1185">Reference proteome</keyword>
<evidence type="ECO:0000256" key="1">
    <source>
        <dbReference type="SAM" id="MobiDB-lite"/>
    </source>
</evidence>
<feature type="region of interest" description="Disordered" evidence="1">
    <location>
        <begin position="26"/>
        <end position="47"/>
    </location>
</feature>
<protein>
    <submittedName>
        <fullName evidence="2">Uncharacterized protein</fullName>
    </submittedName>
</protein>
<dbReference type="EMBL" id="CP025197">
    <property type="protein sequence ID" value="AUG57737.1"/>
    <property type="molecule type" value="Genomic_DNA"/>
</dbReference>
<dbReference type="AlphaFoldDB" id="A0A2K9E1U6"/>
<reference evidence="2 3" key="1">
    <citation type="submission" date="2017-12" db="EMBL/GenBank/DDBJ databases">
        <title>Complete genome sequence of Herbivorax saccincola GGR1, a novel Cellulosome-producing hydrolytic bacterium in a thermophilic biogas plant, established by Illumina and Nanopore MinION sequencing.</title>
        <authorList>
            <person name="Pechtl A."/>
            <person name="Ruckert C."/>
            <person name="Koeck D.E."/>
            <person name="Maus I."/>
            <person name="Winkler A."/>
            <person name="Kalinowski J."/>
            <person name="Puhler A."/>
            <person name="Schwarz W.W."/>
            <person name="Zverlov V.V."/>
            <person name="Schluter A."/>
            <person name="Liebl W."/>
        </authorList>
    </citation>
    <scope>NUCLEOTIDE SEQUENCE [LARGE SCALE GENOMIC DNA]</scope>
    <source>
        <strain evidence="3">SR1</strain>
    </source>
</reference>
<dbReference type="RefSeq" id="WP_159063433.1">
    <property type="nucleotide sequence ID" value="NZ_CP025197.1"/>
</dbReference>
<sequence length="47" mass="5662">MYADRDEVIIKQNYGKFTSKPINKLYISGKRQRKHKKKRKEKANLIP</sequence>
<evidence type="ECO:0000313" key="2">
    <source>
        <dbReference type="EMBL" id="AUG57737.1"/>
    </source>
</evidence>
<organism evidence="2 3">
    <name type="scientific">Acetivibrio saccincola</name>
    <dbReference type="NCBI Taxonomy" id="1677857"/>
    <lineage>
        <taxon>Bacteria</taxon>
        <taxon>Bacillati</taxon>
        <taxon>Bacillota</taxon>
        <taxon>Clostridia</taxon>
        <taxon>Eubacteriales</taxon>
        <taxon>Oscillospiraceae</taxon>
        <taxon>Acetivibrio</taxon>
    </lineage>
</organism>
<name>A0A2K9E1U6_9FIRM</name>
<dbReference type="KEGG" id="hsc:HVS_09155"/>
<dbReference type="Proteomes" id="UP000233534">
    <property type="component" value="Chromosome"/>
</dbReference>